<dbReference type="PANTHER" id="PTHR16092">
    <property type="entry name" value="SEC3/SYNTAXIN-RELATED"/>
    <property type="match status" value="1"/>
</dbReference>
<evidence type="ECO:0000313" key="1">
    <source>
        <dbReference type="EMBL" id="MBX33077.1"/>
    </source>
</evidence>
<dbReference type="GO" id="GO:0006893">
    <property type="term" value="P:Golgi to plasma membrane transport"/>
    <property type="evidence" value="ECO:0007669"/>
    <property type="project" value="TreeGrafter"/>
</dbReference>
<proteinExistence type="predicted"/>
<reference evidence="1" key="1">
    <citation type="submission" date="2018-02" db="EMBL/GenBank/DDBJ databases">
        <title>Rhizophora mucronata_Transcriptome.</title>
        <authorList>
            <person name="Meera S.P."/>
            <person name="Sreeshan A."/>
            <person name="Augustine A."/>
        </authorList>
    </citation>
    <scope>NUCLEOTIDE SEQUENCE</scope>
    <source>
        <tissue evidence="1">Leaf</tissue>
    </source>
</reference>
<dbReference type="EMBL" id="GGEC01052593">
    <property type="protein sequence ID" value="MBX33077.1"/>
    <property type="molecule type" value="Transcribed_RNA"/>
</dbReference>
<name>A0A2P2MS80_RHIMU</name>
<protein>
    <submittedName>
        <fullName evidence="1">Uncharacterized protein</fullName>
    </submittedName>
</protein>
<dbReference type="PANTHER" id="PTHR16092:SF14">
    <property type="entry name" value="EXOCYST COMPLEX COMPONENT 1 ISOFORM X1"/>
    <property type="match status" value="1"/>
</dbReference>
<dbReference type="AlphaFoldDB" id="A0A2P2MS80"/>
<sequence>MGVLSYIPRFATLATRMEQYIQGQSRDLVDQAYTKFVSILDSVLGF</sequence>
<dbReference type="GO" id="GO:0005546">
    <property type="term" value="F:phosphatidylinositol-4,5-bisphosphate binding"/>
    <property type="evidence" value="ECO:0007669"/>
    <property type="project" value="TreeGrafter"/>
</dbReference>
<accession>A0A2P2MS80</accession>
<dbReference type="GO" id="GO:0005886">
    <property type="term" value="C:plasma membrane"/>
    <property type="evidence" value="ECO:0007669"/>
    <property type="project" value="TreeGrafter"/>
</dbReference>
<dbReference type="GO" id="GO:0000145">
    <property type="term" value="C:exocyst"/>
    <property type="evidence" value="ECO:0007669"/>
    <property type="project" value="TreeGrafter"/>
</dbReference>
<dbReference type="GO" id="GO:0006887">
    <property type="term" value="P:exocytosis"/>
    <property type="evidence" value="ECO:0007669"/>
    <property type="project" value="TreeGrafter"/>
</dbReference>
<organism evidence="1">
    <name type="scientific">Rhizophora mucronata</name>
    <name type="common">Asiatic mangrove</name>
    <dbReference type="NCBI Taxonomy" id="61149"/>
    <lineage>
        <taxon>Eukaryota</taxon>
        <taxon>Viridiplantae</taxon>
        <taxon>Streptophyta</taxon>
        <taxon>Embryophyta</taxon>
        <taxon>Tracheophyta</taxon>
        <taxon>Spermatophyta</taxon>
        <taxon>Magnoliopsida</taxon>
        <taxon>eudicotyledons</taxon>
        <taxon>Gunneridae</taxon>
        <taxon>Pentapetalae</taxon>
        <taxon>rosids</taxon>
        <taxon>fabids</taxon>
        <taxon>Malpighiales</taxon>
        <taxon>Rhizophoraceae</taxon>
        <taxon>Rhizophora</taxon>
    </lineage>
</organism>